<proteinExistence type="predicted"/>
<dbReference type="EMBL" id="KN831950">
    <property type="protein sequence ID" value="KIO11195.1"/>
    <property type="molecule type" value="Genomic_DNA"/>
</dbReference>
<accession>A0A0C3PBU7</accession>
<dbReference type="STRING" id="870435.A0A0C3PBU7"/>
<feature type="chain" id="PRO_5002167847" evidence="1">
    <location>
        <begin position="25"/>
        <end position="112"/>
    </location>
</feature>
<dbReference type="AlphaFoldDB" id="A0A0C3PBU7"/>
<dbReference type="HOGENOM" id="CLU_2146916_0_0_1"/>
<sequence>MSLIARSVHLALTLVPLMPGLHSGFSIPTVPNGGNHTSAFTEAASTIQAHEACIDVSKALAAVGMRVLTDEAFLSNANSAFEEAKGARGDSTKRMIVQEDWKKRRVPTNLYD</sequence>
<keyword evidence="3" id="KW-1185">Reference proteome</keyword>
<evidence type="ECO:0000313" key="2">
    <source>
        <dbReference type="EMBL" id="KIO11195.1"/>
    </source>
</evidence>
<feature type="signal peptide" evidence="1">
    <location>
        <begin position="1"/>
        <end position="24"/>
    </location>
</feature>
<name>A0A0C3PBU7_PISTI</name>
<evidence type="ECO:0000256" key="1">
    <source>
        <dbReference type="SAM" id="SignalP"/>
    </source>
</evidence>
<dbReference type="Gene3D" id="3.40.630.10">
    <property type="entry name" value="Zn peptidases"/>
    <property type="match status" value="1"/>
</dbReference>
<evidence type="ECO:0000313" key="3">
    <source>
        <dbReference type="Proteomes" id="UP000054217"/>
    </source>
</evidence>
<dbReference type="Proteomes" id="UP000054217">
    <property type="component" value="Unassembled WGS sequence"/>
</dbReference>
<dbReference type="InParanoid" id="A0A0C3PBU7"/>
<keyword evidence="1" id="KW-0732">Signal</keyword>
<reference evidence="3" key="2">
    <citation type="submission" date="2015-01" db="EMBL/GenBank/DDBJ databases">
        <title>Evolutionary Origins and Diversification of the Mycorrhizal Mutualists.</title>
        <authorList>
            <consortium name="DOE Joint Genome Institute"/>
            <consortium name="Mycorrhizal Genomics Consortium"/>
            <person name="Kohler A."/>
            <person name="Kuo A."/>
            <person name="Nagy L.G."/>
            <person name="Floudas D."/>
            <person name="Copeland A."/>
            <person name="Barry K.W."/>
            <person name="Cichocki N."/>
            <person name="Veneault-Fourrey C."/>
            <person name="LaButti K."/>
            <person name="Lindquist E.A."/>
            <person name="Lipzen A."/>
            <person name="Lundell T."/>
            <person name="Morin E."/>
            <person name="Murat C."/>
            <person name="Riley R."/>
            <person name="Ohm R."/>
            <person name="Sun H."/>
            <person name="Tunlid A."/>
            <person name="Henrissat B."/>
            <person name="Grigoriev I.V."/>
            <person name="Hibbett D.S."/>
            <person name="Martin F."/>
        </authorList>
    </citation>
    <scope>NUCLEOTIDE SEQUENCE [LARGE SCALE GENOMIC DNA]</scope>
    <source>
        <strain evidence="3">Marx 270</strain>
    </source>
</reference>
<protein>
    <submittedName>
        <fullName evidence="2">Uncharacterized protein</fullName>
    </submittedName>
</protein>
<organism evidence="2 3">
    <name type="scientific">Pisolithus tinctorius Marx 270</name>
    <dbReference type="NCBI Taxonomy" id="870435"/>
    <lineage>
        <taxon>Eukaryota</taxon>
        <taxon>Fungi</taxon>
        <taxon>Dikarya</taxon>
        <taxon>Basidiomycota</taxon>
        <taxon>Agaricomycotina</taxon>
        <taxon>Agaricomycetes</taxon>
        <taxon>Agaricomycetidae</taxon>
        <taxon>Boletales</taxon>
        <taxon>Sclerodermatineae</taxon>
        <taxon>Pisolithaceae</taxon>
        <taxon>Pisolithus</taxon>
    </lineage>
</organism>
<dbReference type="OrthoDB" id="6119954at2759"/>
<reference evidence="2 3" key="1">
    <citation type="submission" date="2014-04" db="EMBL/GenBank/DDBJ databases">
        <authorList>
            <consortium name="DOE Joint Genome Institute"/>
            <person name="Kuo A."/>
            <person name="Kohler A."/>
            <person name="Costa M.D."/>
            <person name="Nagy L.G."/>
            <person name="Floudas D."/>
            <person name="Copeland A."/>
            <person name="Barry K.W."/>
            <person name="Cichocki N."/>
            <person name="Veneault-Fourrey C."/>
            <person name="LaButti K."/>
            <person name="Lindquist E.A."/>
            <person name="Lipzen A."/>
            <person name="Lundell T."/>
            <person name="Morin E."/>
            <person name="Murat C."/>
            <person name="Sun H."/>
            <person name="Tunlid A."/>
            <person name="Henrissat B."/>
            <person name="Grigoriev I.V."/>
            <person name="Hibbett D.S."/>
            <person name="Martin F."/>
            <person name="Nordberg H.P."/>
            <person name="Cantor M.N."/>
            <person name="Hua S.X."/>
        </authorList>
    </citation>
    <scope>NUCLEOTIDE SEQUENCE [LARGE SCALE GENOMIC DNA]</scope>
    <source>
        <strain evidence="2 3">Marx 270</strain>
    </source>
</reference>
<gene>
    <name evidence="2" type="ORF">M404DRAFT_836379</name>
</gene>